<protein>
    <submittedName>
        <fullName evidence="1">Uncharacterized protein</fullName>
    </submittedName>
</protein>
<dbReference type="AlphaFoldDB" id="A0A0E9W4H2"/>
<evidence type="ECO:0000313" key="1">
    <source>
        <dbReference type="EMBL" id="JAH84490.1"/>
    </source>
</evidence>
<name>A0A0E9W4H2_ANGAN</name>
<organism evidence="1">
    <name type="scientific">Anguilla anguilla</name>
    <name type="common">European freshwater eel</name>
    <name type="synonym">Muraena anguilla</name>
    <dbReference type="NCBI Taxonomy" id="7936"/>
    <lineage>
        <taxon>Eukaryota</taxon>
        <taxon>Metazoa</taxon>
        <taxon>Chordata</taxon>
        <taxon>Craniata</taxon>
        <taxon>Vertebrata</taxon>
        <taxon>Euteleostomi</taxon>
        <taxon>Actinopterygii</taxon>
        <taxon>Neopterygii</taxon>
        <taxon>Teleostei</taxon>
        <taxon>Anguilliformes</taxon>
        <taxon>Anguillidae</taxon>
        <taxon>Anguilla</taxon>
    </lineage>
</organism>
<proteinExistence type="predicted"/>
<dbReference type="EMBL" id="GBXM01024087">
    <property type="protein sequence ID" value="JAH84490.1"/>
    <property type="molecule type" value="Transcribed_RNA"/>
</dbReference>
<accession>A0A0E9W4H2</accession>
<sequence>MILCFVVIFNLFSEIEMNFNKSLSCP</sequence>
<reference evidence="1" key="1">
    <citation type="submission" date="2014-11" db="EMBL/GenBank/DDBJ databases">
        <authorList>
            <person name="Amaro Gonzalez C."/>
        </authorList>
    </citation>
    <scope>NUCLEOTIDE SEQUENCE</scope>
</reference>
<reference evidence="1" key="2">
    <citation type="journal article" date="2015" name="Fish Shellfish Immunol.">
        <title>Early steps in the European eel (Anguilla anguilla)-Vibrio vulnificus interaction in the gills: Role of the RtxA13 toxin.</title>
        <authorList>
            <person name="Callol A."/>
            <person name="Pajuelo D."/>
            <person name="Ebbesson L."/>
            <person name="Teles M."/>
            <person name="MacKenzie S."/>
            <person name="Amaro C."/>
        </authorList>
    </citation>
    <scope>NUCLEOTIDE SEQUENCE</scope>
</reference>